<gene>
    <name evidence="1" type="ORF">HYN69_16655</name>
</gene>
<proteinExistence type="predicted"/>
<evidence type="ECO:0000313" key="1">
    <source>
        <dbReference type="EMBL" id="AWB49915.1"/>
    </source>
</evidence>
<accession>A0A2S0UQ31</accession>
<dbReference type="KEGG" id="geh:HYN69_16655"/>
<reference evidence="1 2" key="1">
    <citation type="submission" date="2018-04" db="EMBL/GenBank/DDBJ databases">
        <title>Genome sequencing of Gemmobacter.</title>
        <authorList>
            <person name="Yi H."/>
            <person name="Baek M.-G."/>
        </authorList>
    </citation>
    <scope>NUCLEOTIDE SEQUENCE [LARGE SCALE GENOMIC DNA]</scope>
    <source>
        <strain evidence="1 2">HYN0069</strain>
    </source>
</reference>
<organism evidence="1 2">
    <name type="scientific">Paragemmobacter aquarius</name>
    <dbReference type="NCBI Taxonomy" id="2169400"/>
    <lineage>
        <taxon>Bacteria</taxon>
        <taxon>Pseudomonadati</taxon>
        <taxon>Pseudomonadota</taxon>
        <taxon>Alphaproteobacteria</taxon>
        <taxon>Rhodobacterales</taxon>
        <taxon>Paracoccaceae</taxon>
        <taxon>Paragemmobacter</taxon>
    </lineage>
</organism>
<keyword evidence="2" id="KW-1185">Reference proteome</keyword>
<evidence type="ECO:0000313" key="2">
    <source>
        <dbReference type="Proteomes" id="UP000244496"/>
    </source>
</evidence>
<dbReference type="AlphaFoldDB" id="A0A2S0UQ31"/>
<name>A0A2S0UQ31_9RHOB</name>
<protein>
    <recommendedName>
        <fullName evidence="3">Translocase</fullName>
    </recommendedName>
</protein>
<dbReference type="Proteomes" id="UP000244496">
    <property type="component" value="Chromosome"/>
</dbReference>
<sequence length="279" mass="28248">MIALGLGGVVLAISAGQMLSGGGSAPTEPKVVAQVVPLRVAAGTPAQVWQAPVAEIAEAQAETQAASMADPCAMSLEVFAEEGAMLGVTLLAPCQANARVVLRHGGLAVSMQTLATGSLFATLPALDIAGAVEARFDDGTALDAAAVVPELAGLRRFAVQWQEADRFALNGFEGKADYGDAGHRTAANGGVLALGDPASKPALLAEVYTFPDPETARVSIEAEVSDTTCGRELLGETLFSAGGAVQSSDLTLAMPECDAMGGFVVLNNPLPDMTLAAAE</sequence>
<evidence type="ECO:0008006" key="3">
    <source>
        <dbReference type="Google" id="ProtNLM"/>
    </source>
</evidence>
<dbReference type="EMBL" id="CP028918">
    <property type="protein sequence ID" value="AWB49915.1"/>
    <property type="molecule type" value="Genomic_DNA"/>
</dbReference>